<gene>
    <name evidence="3" type="ORF">SAMN02983003_1563</name>
</gene>
<keyword evidence="3" id="KW-0675">Receptor</keyword>
<name>A0A1K2HWR7_9HYPH</name>
<evidence type="ECO:0000313" key="3">
    <source>
        <dbReference type="EMBL" id="SFZ83293.1"/>
    </source>
</evidence>
<dbReference type="Gene3D" id="3.40.190.150">
    <property type="entry name" value="Bordetella uptake gene, domain 1"/>
    <property type="match status" value="1"/>
</dbReference>
<evidence type="ECO:0000256" key="2">
    <source>
        <dbReference type="SAM" id="SignalP"/>
    </source>
</evidence>
<protein>
    <submittedName>
        <fullName evidence="3">Tripartite-type tricarboxylate transporter, receptor component TctC</fullName>
    </submittedName>
</protein>
<evidence type="ECO:0000313" key="4">
    <source>
        <dbReference type="Proteomes" id="UP000183447"/>
    </source>
</evidence>
<dbReference type="STRING" id="665118.SAMN02983003_1563"/>
<dbReference type="Gene3D" id="3.40.190.10">
    <property type="entry name" value="Periplasmic binding protein-like II"/>
    <property type="match status" value="1"/>
</dbReference>
<keyword evidence="4" id="KW-1185">Reference proteome</keyword>
<sequence>MAFEMKGWLKAAAMVGLAGAAFAPHAAVAQSPEEFFAGQLVTILIGHPPGGSFDAYAQLAAQHYGKYIPGNPTVVVQSMPGGGGNVAAAYFANRAPRDGTMIALLPESLATLQLLDPEVSRWDMNEMRYIGSFADVTSVMAARAEAPAKTLDEMKATVSNVSCSGRTTTSAQAGAIFAHFTGAQYNMVCGYDSATASVLAVFRGEADMTTTVWTSWNSNYKAELDSGAVVPILQFGLERLPDLPDVPTAIELVEDQAQKDALAFFAAGGDLGRALLAPPGIPDDRFEALATAFDELVKDEQLLADAQTRGLPIAPKNAAQMADVLSKILGASPDVVALLNEAREAGFE</sequence>
<dbReference type="AlphaFoldDB" id="A0A1K2HWR7"/>
<dbReference type="Proteomes" id="UP000183447">
    <property type="component" value="Unassembled WGS sequence"/>
</dbReference>
<dbReference type="InterPro" id="IPR042100">
    <property type="entry name" value="Bug_dom1"/>
</dbReference>
<dbReference type="InterPro" id="IPR005064">
    <property type="entry name" value="BUG"/>
</dbReference>
<dbReference type="PANTHER" id="PTHR42928:SF5">
    <property type="entry name" value="BLR1237 PROTEIN"/>
    <property type="match status" value="1"/>
</dbReference>
<feature type="chain" id="PRO_5013199294" evidence="2">
    <location>
        <begin position="27"/>
        <end position="348"/>
    </location>
</feature>
<proteinExistence type="inferred from homology"/>
<dbReference type="PANTHER" id="PTHR42928">
    <property type="entry name" value="TRICARBOXYLATE-BINDING PROTEIN"/>
    <property type="match status" value="1"/>
</dbReference>
<organism evidence="3 4">
    <name type="scientific">Devosia enhydra</name>
    <dbReference type="NCBI Taxonomy" id="665118"/>
    <lineage>
        <taxon>Bacteria</taxon>
        <taxon>Pseudomonadati</taxon>
        <taxon>Pseudomonadota</taxon>
        <taxon>Alphaproteobacteria</taxon>
        <taxon>Hyphomicrobiales</taxon>
        <taxon>Devosiaceae</taxon>
        <taxon>Devosia</taxon>
    </lineage>
</organism>
<keyword evidence="2" id="KW-0732">Signal</keyword>
<evidence type="ECO:0000256" key="1">
    <source>
        <dbReference type="ARBA" id="ARBA00006987"/>
    </source>
</evidence>
<accession>A0A1K2HWR7</accession>
<dbReference type="OrthoDB" id="7817633at2"/>
<dbReference type="RefSeq" id="WP_072340539.1">
    <property type="nucleotide sequence ID" value="NZ_FPKU01000001.1"/>
</dbReference>
<reference evidence="3 4" key="1">
    <citation type="submission" date="2016-11" db="EMBL/GenBank/DDBJ databases">
        <authorList>
            <person name="Jaros S."/>
            <person name="Januszkiewicz K."/>
            <person name="Wedrychowicz H."/>
        </authorList>
    </citation>
    <scope>NUCLEOTIDE SEQUENCE [LARGE SCALE GENOMIC DNA]</scope>
    <source>
        <strain evidence="3 4">ATCC 23634</strain>
    </source>
</reference>
<comment type="similarity">
    <text evidence="1">Belongs to the UPF0065 (bug) family.</text>
</comment>
<dbReference type="Pfam" id="PF03401">
    <property type="entry name" value="TctC"/>
    <property type="match status" value="1"/>
</dbReference>
<dbReference type="EMBL" id="FPKU01000001">
    <property type="protein sequence ID" value="SFZ83293.1"/>
    <property type="molecule type" value="Genomic_DNA"/>
</dbReference>
<feature type="signal peptide" evidence="2">
    <location>
        <begin position="1"/>
        <end position="26"/>
    </location>
</feature>